<comment type="caution">
    <text evidence="1">The sequence shown here is derived from an EMBL/GenBank/DDBJ whole genome shotgun (WGS) entry which is preliminary data.</text>
</comment>
<evidence type="ECO:0000313" key="2">
    <source>
        <dbReference type="Proteomes" id="UP001165064"/>
    </source>
</evidence>
<accession>A0ACB5TMG0</accession>
<name>A0ACB5TMG0_AMBMO</name>
<reference evidence="1" key="1">
    <citation type="submission" date="2023-04" db="EMBL/GenBank/DDBJ databases">
        <title>Ambrosiozyma monospora NBRC 10751.</title>
        <authorList>
            <person name="Ichikawa N."/>
            <person name="Sato H."/>
            <person name="Tonouchi N."/>
        </authorList>
    </citation>
    <scope>NUCLEOTIDE SEQUENCE</scope>
    <source>
        <strain evidence="1">NBRC 10751</strain>
    </source>
</reference>
<organism evidence="1 2">
    <name type="scientific">Ambrosiozyma monospora</name>
    <name type="common">Yeast</name>
    <name type="synonym">Endomycopsis monosporus</name>
    <dbReference type="NCBI Taxonomy" id="43982"/>
    <lineage>
        <taxon>Eukaryota</taxon>
        <taxon>Fungi</taxon>
        <taxon>Dikarya</taxon>
        <taxon>Ascomycota</taxon>
        <taxon>Saccharomycotina</taxon>
        <taxon>Pichiomycetes</taxon>
        <taxon>Pichiales</taxon>
        <taxon>Pichiaceae</taxon>
        <taxon>Ambrosiozyma</taxon>
    </lineage>
</organism>
<keyword evidence="2" id="KW-1185">Reference proteome</keyword>
<evidence type="ECO:0000313" key="1">
    <source>
        <dbReference type="EMBL" id="GME91014.1"/>
    </source>
</evidence>
<sequence length="352" mass="40868">MKSIYHAKFLFRYISSLKELSLFECTFSYECLNSLPDTLLSLKMSNMRFEASDFHEIRLPNELRVLCVNETLECCNVLSNIVNHNQLIELSNVDISLDVPDSRDDIYFLDTRIAEERKARIGYIIAELGKFLNELPVLKSLRLEFLSYIGKEVIDHFFVRDAFDSLTGFSFAGVACPFSYLPPSCLRLKLENYTFLKRPFPETLNTLEIDLSHFTKSFEYFWDQFITPLNNLYCLKIRSIGSITKDTETIDFSFLQFPDRLHTLELEKTDGRGCKFIFNELPPSMIYVSVSCMESTENAVVFHVESVDDESLKSKFVFHSNEDNLQPEDIPNSPNSIIQFPEDEEVDEVQRK</sequence>
<proteinExistence type="predicted"/>
<protein>
    <submittedName>
        <fullName evidence="1">Unnamed protein product</fullName>
    </submittedName>
</protein>
<dbReference type="EMBL" id="BSXS01007978">
    <property type="protein sequence ID" value="GME91014.1"/>
    <property type="molecule type" value="Genomic_DNA"/>
</dbReference>
<gene>
    <name evidence="1" type="ORF">Amon02_000882400</name>
</gene>
<dbReference type="Proteomes" id="UP001165064">
    <property type="component" value="Unassembled WGS sequence"/>
</dbReference>